<reference evidence="2 3" key="1">
    <citation type="submission" date="2015-12" db="EMBL/GenBank/DDBJ databases">
        <authorList>
            <person name="Shamseldin A."/>
            <person name="Moawad H."/>
            <person name="Abd El-Rahim W.M."/>
            <person name="Sadowsky M.J."/>
        </authorList>
    </citation>
    <scope>NUCLEOTIDE SEQUENCE [LARGE SCALE GENOMIC DNA]</scope>
    <source>
        <strain evidence="2 3">Ar51</strain>
    </source>
</reference>
<evidence type="ECO:0000256" key="1">
    <source>
        <dbReference type="SAM" id="Phobius"/>
    </source>
</evidence>
<keyword evidence="1" id="KW-0472">Membrane</keyword>
<feature type="transmembrane region" description="Helical" evidence="1">
    <location>
        <begin position="12"/>
        <end position="35"/>
    </location>
</feature>
<feature type="transmembrane region" description="Helical" evidence="1">
    <location>
        <begin position="104"/>
        <end position="123"/>
    </location>
</feature>
<feature type="transmembrane region" description="Helical" evidence="1">
    <location>
        <begin position="170"/>
        <end position="191"/>
    </location>
</feature>
<keyword evidence="1" id="KW-0812">Transmembrane</keyword>
<feature type="transmembrane region" description="Helical" evidence="1">
    <location>
        <begin position="55"/>
        <end position="72"/>
    </location>
</feature>
<evidence type="ECO:0000313" key="2">
    <source>
        <dbReference type="EMBL" id="ALV41735.1"/>
    </source>
</evidence>
<dbReference type="PIRSF" id="PIRSF037394">
    <property type="entry name" value="ABC_thiamine-permease_YkoE_prd"/>
    <property type="match status" value="1"/>
</dbReference>
<sequence>MTTAAIKKTGNTWRVVDIVVAALIAITGGVIFWAWSQGAGIVSAPMNAVYPPLTGLIAGGWMIPAVLGMLIIRKPGAALFCEAVAATGELIMGSQYGATVLISGLLQGLGAELVFFLLVYGNFRFKSFLHQKYNLIAALLAGAGAGLFCGLNDSFLPWGWNIAYEPGDKLAYIVFCTISGAVIAGALSWIATRGLARTGVLSSFASRKAASEPVFN</sequence>
<feature type="transmembrane region" description="Helical" evidence="1">
    <location>
        <begin position="79"/>
        <end position="98"/>
    </location>
</feature>
<dbReference type="EMBL" id="CP013747">
    <property type="protein sequence ID" value="ALV41735.1"/>
    <property type="molecule type" value="Genomic_DNA"/>
</dbReference>
<feature type="transmembrane region" description="Helical" evidence="1">
    <location>
        <begin position="135"/>
        <end position="158"/>
    </location>
</feature>
<name>A0A0U3FS65_9MICC</name>
<dbReference type="AlphaFoldDB" id="A0A0U3FS65"/>
<gene>
    <name evidence="2" type="ORF">AU252_11710</name>
</gene>
<organism evidence="2">
    <name type="scientific">Pseudarthrobacter sulfonivorans</name>
    <dbReference type="NCBI Taxonomy" id="121292"/>
    <lineage>
        <taxon>Bacteria</taxon>
        <taxon>Bacillati</taxon>
        <taxon>Actinomycetota</taxon>
        <taxon>Actinomycetes</taxon>
        <taxon>Micrococcales</taxon>
        <taxon>Micrococcaceae</taxon>
        <taxon>Pseudarthrobacter</taxon>
    </lineage>
</organism>
<dbReference type="Proteomes" id="UP000065151">
    <property type="component" value="Chromosome"/>
</dbReference>
<dbReference type="Pfam" id="PF09819">
    <property type="entry name" value="ABC_cobalt"/>
    <property type="match status" value="1"/>
</dbReference>
<accession>A0A0U3FS65</accession>
<dbReference type="STRING" id="121292.AU252_11710"/>
<evidence type="ECO:0000313" key="3">
    <source>
        <dbReference type="Proteomes" id="UP000065151"/>
    </source>
</evidence>
<dbReference type="InterPro" id="IPR017195">
    <property type="entry name" value="ABC_thiamin-permease_prd"/>
</dbReference>
<dbReference type="KEGG" id="psul:AU252_11710"/>
<proteinExistence type="predicted"/>
<dbReference type="RefSeq" id="WP_058930860.1">
    <property type="nucleotide sequence ID" value="NZ_CP013747.1"/>
</dbReference>
<keyword evidence="1" id="KW-1133">Transmembrane helix</keyword>
<protein>
    <submittedName>
        <fullName evidence="2">Uncharacterized protein</fullName>
    </submittedName>
</protein>